<protein>
    <submittedName>
        <fullName evidence="4 5">Secreted protein (Por secretion system target)</fullName>
    </submittedName>
</protein>
<reference evidence="4 6" key="1">
    <citation type="submission" date="2017-12" db="EMBL/GenBank/DDBJ databases">
        <title>Genomic Encyclopedia of Type Strains, Phase III (KMG-III): the genomes of soil and plant-associated and newly described type strains.</title>
        <authorList>
            <person name="Whitman W."/>
        </authorList>
    </citation>
    <scope>NUCLEOTIDE SEQUENCE [LARGE SCALE GENOMIC DNA]</scope>
    <source>
        <strain evidence="4 6">IP-10</strain>
    </source>
</reference>
<organism evidence="5 7">
    <name type="scientific">Flavobacterium lindanitolerans</name>
    <dbReference type="NCBI Taxonomy" id="428988"/>
    <lineage>
        <taxon>Bacteria</taxon>
        <taxon>Pseudomonadati</taxon>
        <taxon>Bacteroidota</taxon>
        <taxon>Flavobacteriia</taxon>
        <taxon>Flavobacteriales</taxon>
        <taxon>Flavobacteriaceae</taxon>
        <taxon>Flavobacterium</taxon>
    </lineage>
</organism>
<accession>A0A497U0K9</accession>
<dbReference type="InterPro" id="IPR045474">
    <property type="entry name" value="GEVED"/>
</dbReference>
<feature type="domain" description="GEVED" evidence="3">
    <location>
        <begin position="101"/>
        <end position="181"/>
    </location>
</feature>
<dbReference type="RefSeq" id="WP_101472966.1">
    <property type="nucleotide sequence ID" value="NZ_JBCNKL010000010.1"/>
</dbReference>
<keyword evidence="6" id="KW-1185">Reference proteome</keyword>
<evidence type="ECO:0000259" key="3">
    <source>
        <dbReference type="Pfam" id="PF20009"/>
    </source>
</evidence>
<evidence type="ECO:0000313" key="5">
    <source>
        <dbReference type="EMBL" id="RLJ23357.1"/>
    </source>
</evidence>
<gene>
    <name evidence="4" type="ORF">B0G92_3227</name>
    <name evidence="5" type="ORF">CLV50_3172</name>
</gene>
<proteinExistence type="predicted"/>
<reference evidence="5 7" key="2">
    <citation type="submission" date="2018-10" db="EMBL/GenBank/DDBJ databases">
        <title>Genomic Encyclopedia of Archaeal and Bacterial Type Strains, Phase II (KMG-II): from individual species to whole genera.</title>
        <authorList>
            <person name="Goeker M."/>
        </authorList>
    </citation>
    <scope>NUCLEOTIDE SEQUENCE [LARGE SCALE GENOMIC DNA]</scope>
    <source>
        <strain evidence="5 7">DSM 21886</strain>
    </source>
</reference>
<dbReference type="Pfam" id="PF18962">
    <property type="entry name" value="Por_Secre_tail"/>
    <property type="match status" value="1"/>
</dbReference>
<dbReference type="Pfam" id="PF20009">
    <property type="entry name" value="GEVED"/>
    <property type="match status" value="2"/>
</dbReference>
<keyword evidence="1" id="KW-0732">Signal</keyword>
<comment type="caution">
    <text evidence="5">The sequence shown here is derived from an EMBL/GenBank/DDBJ whole genome shotgun (WGS) entry which is preliminary data.</text>
</comment>
<dbReference type="EMBL" id="RCCB01000015">
    <property type="protein sequence ID" value="RLJ23357.1"/>
    <property type="molecule type" value="Genomic_DNA"/>
</dbReference>
<evidence type="ECO:0000313" key="4">
    <source>
        <dbReference type="EMBL" id="PKW20147.1"/>
    </source>
</evidence>
<evidence type="ECO:0000259" key="2">
    <source>
        <dbReference type="Pfam" id="PF18962"/>
    </source>
</evidence>
<name>A0A497U0K9_9FLAO</name>
<dbReference type="EMBL" id="PJND01000011">
    <property type="protein sequence ID" value="PKW20147.1"/>
    <property type="molecule type" value="Genomic_DNA"/>
</dbReference>
<evidence type="ECO:0000313" key="7">
    <source>
        <dbReference type="Proteomes" id="UP000275027"/>
    </source>
</evidence>
<dbReference type="AlphaFoldDB" id="A0A497U0K9"/>
<dbReference type="InterPro" id="IPR026444">
    <property type="entry name" value="Secre_tail"/>
</dbReference>
<evidence type="ECO:0000256" key="1">
    <source>
        <dbReference type="ARBA" id="ARBA00022729"/>
    </source>
</evidence>
<feature type="domain" description="GEVED" evidence="3">
    <location>
        <begin position="361"/>
        <end position="442"/>
    </location>
</feature>
<evidence type="ECO:0000313" key="6">
    <source>
        <dbReference type="Proteomes" id="UP000233767"/>
    </source>
</evidence>
<feature type="domain" description="Secretion system C-terminal sorting" evidence="2">
    <location>
        <begin position="459"/>
        <end position="531"/>
    </location>
</feature>
<dbReference type="Proteomes" id="UP000275027">
    <property type="component" value="Unassembled WGS sequence"/>
</dbReference>
<dbReference type="NCBIfam" id="TIGR04183">
    <property type="entry name" value="Por_Secre_tail"/>
    <property type="match status" value="1"/>
</dbReference>
<dbReference type="Proteomes" id="UP000233767">
    <property type="component" value="Unassembled WGS sequence"/>
</dbReference>
<sequence length="533" mass="55380">MKKTTLLSGVRQDFTQIKGLFFGAFLLASITAQSQSYCTPEEGDCTDGDEIVNVTFAGINNSSACSEFGYGDYTAGTAASVVAGQSYNISVTIPPHIGTQYVAAWLDFNDDGVFDASEFFTIGTSPAAGSVVTASIAIPVSAPAGNIRMRVKAQYAQAIAPTSSCAEPYLGYGEYEDYAVNVTAGTACTGTPAVGAATSTQTSVCGQTSFVLSASGVTPAAGYSYQWQSSPTGTDQWTNLGAAQNSLSYTRTGQTQATFYRVVITCTGSGLSGTSTAVSVGQNAVDTCYCINTINFNCTDGDVITNVTVGTINNSTTCGNATTGYTNYSGSVTPPVFNIGATIPVSVSVGPSGDGWLYESVGVWIDYNKNGVFDEAEYNYIGTGLNQAVTGSITIPATAVVGNTRMRVVVAASAAESFGHQFACGPVAANNNYGEMEDYTVTIAPSLSTPAFENASVSVYPNPTNGLVNVQFATQTAVDAINVYSVSGQLVYSKQFNTASDSYTVDLQKAATGVYIMKLEGENGTIVKRLVKN</sequence>